<evidence type="ECO:0000313" key="3">
    <source>
        <dbReference type="Proteomes" id="UP000194225"/>
    </source>
</evidence>
<reference evidence="2 3" key="1">
    <citation type="submission" date="2016-09" db="EMBL/GenBank/DDBJ databases">
        <title>Streptomyces platensis DSM40041, a candidate organism with high potential of specific P450 cytochromes.</title>
        <authorList>
            <person name="Grumaz C."/>
            <person name="Vainshtein Y."/>
            <person name="Kirstahler P."/>
            <person name="Sohn K."/>
        </authorList>
    </citation>
    <scope>NUCLEOTIDE SEQUENCE [LARGE SCALE GENOMIC DNA]</scope>
    <source>
        <strain evidence="2 3">DSM 40041</strain>
    </source>
</reference>
<keyword evidence="3" id="KW-1185">Reference proteome</keyword>
<proteinExistence type="predicted"/>
<feature type="compositionally biased region" description="Basic and acidic residues" evidence="1">
    <location>
        <begin position="57"/>
        <end position="86"/>
    </location>
</feature>
<name>A0ABX3Y071_STRPT</name>
<feature type="compositionally biased region" description="Low complexity" evidence="1">
    <location>
        <begin position="17"/>
        <end position="35"/>
    </location>
</feature>
<dbReference type="Proteomes" id="UP000194225">
    <property type="component" value="Unassembled WGS sequence"/>
</dbReference>
<sequence length="270" mass="29479">MQDLPGRRRAQGQSVQALPNEAAAATAEWPALGEATGAATCTGCRPGSTDRRRRPGHRDAPMQYDHDAASARRSEPRVCGPRKDAHQPVGDAGARPAGRSIQGALPRTRKGPFALNAWPLEPAQQKVPRRSSRTGDSGGAGDDSPRVRDREVGSHRGADSGRRPSGGRRASALSRPTSCPGRPRCTRRRPACLRLMPSGIWESDDLPEEHDCQVPRRRHGFRLLRHMSADRRPDPSWRSGPGRTRWAWCRSDWSSRRNRTCGLAGSASGC</sequence>
<comment type="caution">
    <text evidence="2">The sequence shown here is derived from an EMBL/GenBank/DDBJ whole genome shotgun (WGS) entry which is preliminary data.</text>
</comment>
<evidence type="ECO:0000313" key="2">
    <source>
        <dbReference type="EMBL" id="OSY46480.1"/>
    </source>
</evidence>
<feature type="region of interest" description="Disordered" evidence="1">
    <location>
        <begin position="1"/>
        <end position="186"/>
    </location>
</feature>
<accession>A0ABX3Y071</accession>
<gene>
    <name evidence="2" type="ORF">BG653_02152</name>
</gene>
<organism evidence="2 3">
    <name type="scientific">Streptomyces platensis</name>
    <dbReference type="NCBI Taxonomy" id="58346"/>
    <lineage>
        <taxon>Bacteria</taxon>
        <taxon>Bacillati</taxon>
        <taxon>Actinomycetota</taxon>
        <taxon>Actinomycetes</taxon>
        <taxon>Kitasatosporales</taxon>
        <taxon>Streptomycetaceae</taxon>
        <taxon>Streptomyces</taxon>
    </lineage>
</organism>
<protein>
    <submittedName>
        <fullName evidence="2">Uncharacterized protein</fullName>
    </submittedName>
</protein>
<dbReference type="EMBL" id="MIGA01000010">
    <property type="protein sequence ID" value="OSY46480.1"/>
    <property type="molecule type" value="Genomic_DNA"/>
</dbReference>
<evidence type="ECO:0000256" key="1">
    <source>
        <dbReference type="SAM" id="MobiDB-lite"/>
    </source>
</evidence>
<feature type="compositionally biased region" description="Low complexity" evidence="1">
    <location>
        <begin position="167"/>
        <end position="183"/>
    </location>
</feature>
<feature type="compositionally biased region" description="Basic and acidic residues" evidence="1">
    <location>
        <begin position="143"/>
        <end position="162"/>
    </location>
</feature>